<keyword evidence="2" id="KW-1185">Reference proteome</keyword>
<dbReference type="Proteomes" id="UP000250078">
    <property type="component" value="Unassembled WGS sequence"/>
</dbReference>
<protein>
    <submittedName>
        <fullName evidence="1">Uncharacterized protein</fullName>
    </submittedName>
</protein>
<gene>
    <name evidence="1" type="ORF">K441DRAFT_591666</name>
</gene>
<reference evidence="1 2" key="1">
    <citation type="journal article" date="2016" name="Nat. Commun.">
        <title>Ectomycorrhizal ecology is imprinted in the genome of the dominant symbiotic fungus Cenococcum geophilum.</title>
        <authorList>
            <consortium name="DOE Joint Genome Institute"/>
            <person name="Peter M."/>
            <person name="Kohler A."/>
            <person name="Ohm R.A."/>
            <person name="Kuo A."/>
            <person name="Krutzmann J."/>
            <person name="Morin E."/>
            <person name="Arend M."/>
            <person name="Barry K.W."/>
            <person name="Binder M."/>
            <person name="Choi C."/>
            <person name="Clum A."/>
            <person name="Copeland A."/>
            <person name="Grisel N."/>
            <person name="Haridas S."/>
            <person name="Kipfer T."/>
            <person name="LaButti K."/>
            <person name="Lindquist E."/>
            <person name="Lipzen A."/>
            <person name="Maire R."/>
            <person name="Meier B."/>
            <person name="Mihaltcheva S."/>
            <person name="Molinier V."/>
            <person name="Murat C."/>
            <person name="Poggeler S."/>
            <person name="Quandt C.A."/>
            <person name="Sperisen C."/>
            <person name="Tritt A."/>
            <person name="Tisserant E."/>
            <person name="Crous P.W."/>
            <person name="Henrissat B."/>
            <person name="Nehls U."/>
            <person name="Egli S."/>
            <person name="Spatafora J.W."/>
            <person name="Grigoriev I.V."/>
            <person name="Martin F.M."/>
        </authorList>
    </citation>
    <scope>NUCLEOTIDE SEQUENCE [LARGE SCALE GENOMIC DNA]</scope>
    <source>
        <strain evidence="1 2">1.58</strain>
    </source>
</reference>
<proteinExistence type="predicted"/>
<evidence type="ECO:0000313" key="2">
    <source>
        <dbReference type="Proteomes" id="UP000250078"/>
    </source>
</evidence>
<evidence type="ECO:0000313" key="1">
    <source>
        <dbReference type="EMBL" id="OCK87983.1"/>
    </source>
</evidence>
<sequence>PSKSTMFKSSLRQRLLHDLAEFQSDPYPNIKIHVDDGNFTQGCLVLTPHGNKPLHMAIEFTDDYPLQPPRVRMQSRVIHPNVFGDYICASILNTVDGWTPAYTLKGVAIQLLSFFASDKIEQSYGKVINLKEYGEDQDSWRVQGQSAHYQCSTCGFGTPRSNGNVTKKKVSKAGNAAQTHAEPMDLDKRTPKFLTLADELLLMIFAELDTKDLWAICRAFPEVQGILSSYDFIRVRELQCFCLKKGFMKTKLGVGVSILHTRKEGSFASEFDFLSKEAFDNHKVRRSIQGVPFEHWLPLPISRRHWRMVKPDLDIALVDLSREARLENSANVNVIYHFMNDVVVHFSRDAEDAYRVGSSSKSTLNHASEKAVEAYFALFHLLLCLATENLQLVRDVNRMILRFLSGSTSKTHFPNLGLLLVAVLISDHGLTEELTLAIIKETILRNVVWMLDRKGAGMAELSYLEPSAVSEYRLKRTFEASKTSYRLLMFLSLFCKTARVPGKSLESLRDEMFDTHGAPPLGTAERMAKQIREIREVAHFPGFLRSMGIVNMPSKGQFTTFLRNTITDSVKAGYSVLPMTQAQAFTMRRLVEPEVELAEGIDTSARTPTPLLDFFPGKSGRQQGGWQGGRGRGRGLR</sequence>
<organism evidence="1 2">
    <name type="scientific">Cenococcum geophilum 1.58</name>
    <dbReference type="NCBI Taxonomy" id="794803"/>
    <lineage>
        <taxon>Eukaryota</taxon>
        <taxon>Fungi</taxon>
        <taxon>Dikarya</taxon>
        <taxon>Ascomycota</taxon>
        <taxon>Pezizomycotina</taxon>
        <taxon>Dothideomycetes</taxon>
        <taxon>Pleosporomycetidae</taxon>
        <taxon>Gloniales</taxon>
        <taxon>Gloniaceae</taxon>
        <taxon>Cenococcum</taxon>
    </lineage>
</organism>
<dbReference type="EMBL" id="KV748252">
    <property type="protein sequence ID" value="OCK87983.1"/>
    <property type="molecule type" value="Genomic_DNA"/>
</dbReference>
<accession>A0ACC8ENV3</accession>
<feature type="non-terminal residue" evidence="1">
    <location>
        <position position="1"/>
    </location>
</feature>
<name>A0ACC8ENV3_9PEZI</name>